<dbReference type="GO" id="GO:0004190">
    <property type="term" value="F:aspartic-type endopeptidase activity"/>
    <property type="evidence" value="ECO:0007669"/>
    <property type="project" value="InterPro"/>
</dbReference>
<dbReference type="GO" id="GO:0005886">
    <property type="term" value="C:plasma membrane"/>
    <property type="evidence" value="ECO:0007669"/>
    <property type="project" value="UniProtKB-SubCell"/>
</dbReference>
<comment type="caution">
    <text evidence="8">The sequence shown here is derived from an EMBL/GenBank/DDBJ whole genome shotgun (WGS) entry which is preliminary data.</text>
</comment>
<dbReference type="PANTHER" id="PTHR36506">
    <property type="entry name" value="PREFLAGELLIN PEPTIDASE"/>
    <property type="match status" value="1"/>
</dbReference>
<keyword evidence="3 6" id="KW-0812">Transmembrane</keyword>
<evidence type="ECO:0000313" key="8">
    <source>
        <dbReference type="EMBL" id="PSW07391.1"/>
    </source>
</evidence>
<evidence type="ECO:0000256" key="3">
    <source>
        <dbReference type="ARBA" id="ARBA00022692"/>
    </source>
</evidence>
<evidence type="ECO:0000256" key="1">
    <source>
        <dbReference type="ARBA" id="ARBA00004651"/>
    </source>
</evidence>
<gene>
    <name evidence="8" type="ORF">C9I89_01330</name>
</gene>
<dbReference type="PANTHER" id="PTHR36506:SF1">
    <property type="entry name" value="PREFLAGELLIN PEPTIDASE"/>
    <property type="match status" value="1"/>
</dbReference>
<keyword evidence="2" id="KW-1003">Cell membrane</keyword>
<keyword evidence="9" id="KW-1185">Reference proteome</keyword>
<dbReference type="Gene3D" id="1.20.120.1220">
    <property type="match status" value="1"/>
</dbReference>
<evidence type="ECO:0000256" key="6">
    <source>
        <dbReference type="SAM" id="Phobius"/>
    </source>
</evidence>
<dbReference type="EMBL" id="PYMC01000001">
    <property type="protein sequence ID" value="PSW07391.1"/>
    <property type="molecule type" value="Genomic_DNA"/>
</dbReference>
<proteinExistence type="predicted"/>
<name>A0A2T3N4I6_9GAMM</name>
<sequence length="144" mass="15544">MSLLSLLGLIVLYVSYSDIRYRLIPNWVCVVIFSLSLLLAIEQHQVIVGLLSTTIVFCTSLLLFYFRIIAAGDGKLAAALAAALLPGQLLNAVILTLLAGGALAAFYLIKDRLILKKKPGEDRGLPYGVAISFGFYLTIVANSI</sequence>
<protein>
    <recommendedName>
        <fullName evidence="7">Prepilin type IV endopeptidase peptidase domain-containing protein</fullName>
    </recommendedName>
</protein>
<comment type="subcellular location">
    <subcellularLocation>
        <location evidence="1">Cell membrane</location>
        <topology evidence="1">Multi-pass membrane protein</topology>
    </subcellularLocation>
</comment>
<organism evidence="8 9">
    <name type="scientific">Photobacterium lipolyticum</name>
    <dbReference type="NCBI Taxonomy" id="266810"/>
    <lineage>
        <taxon>Bacteria</taxon>
        <taxon>Pseudomonadati</taxon>
        <taxon>Pseudomonadota</taxon>
        <taxon>Gammaproteobacteria</taxon>
        <taxon>Vibrionales</taxon>
        <taxon>Vibrionaceae</taxon>
        <taxon>Photobacterium</taxon>
    </lineage>
</organism>
<dbReference type="InterPro" id="IPR000045">
    <property type="entry name" value="Prepilin_IV_endopep_pep"/>
</dbReference>
<evidence type="ECO:0000256" key="5">
    <source>
        <dbReference type="ARBA" id="ARBA00023136"/>
    </source>
</evidence>
<evidence type="ECO:0000259" key="7">
    <source>
        <dbReference type="Pfam" id="PF01478"/>
    </source>
</evidence>
<feature type="transmembrane region" description="Helical" evidence="6">
    <location>
        <begin position="89"/>
        <end position="109"/>
    </location>
</feature>
<feature type="transmembrane region" description="Helical" evidence="6">
    <location>
        <begin position="48"/>
        <end position="69"/>
    </location>
</feature>
<evidence type="ECO:0000256" key="2">
    <source>
        <dbReference type="ARBA" id="ARBA00022475"/>
    </source>
</evidence>
<feature type="transmembrane region" description="Helical" evidence="6">
    <location>
        <begin position="24"/>
        <end position="41"/>
    </location>
</feature>
<reference evidence="8 9" key="1">
    <citation type="submission" date="2018-03" db="EMBL/GenBank/DDBJ databases">
        <title>Whole genome sequencing of Histamine producing bacteria.</title>
        <authorList>
            <person name="Butler K."/>
        </authorList>
    </citation>
    <scope>NUCLEOTIDE SEQUENCE [LARGE SCALE GENOMIC DNA]</scope>
    <source>
        <strain evidence="8 9">DSM 16190</strain>
    </source>
</reference>
<dbReference type="InterPro" id="IPR052218">
    <property type="entry name" value="Preflagellin_Peptidase"/>
</dbReference>
<keyword evidence="4 6" id="KW-1133">Transmembrane helix</keyword>
<evidence type="ECO:0000256" key="4">
    <source>
        <dbReference type="ARBA" id="ARBA00022989"/>
    </source>
</evidence>
<dbReference type="Pfam" id="PF01478">
    <property type="entry name" value="Peptidase_A24"/>
    <property type="match status" value="1"/>
</dbReference>
<dbReference type="RefSeq" id="WP_107281543.1">
    <property type="nucleotide sequence ID" value="NZ_PYMC01000001.1"/>
</dbReference>
<dbReference type="AlphaFoldDB" id="A0A2T3N4I6"/>
<dbReference type="Proteomes" id="UP000240904">
    <property type="component" value="Unassembled WGS sequence"/>
</dbReference>
<keyword evidence="5 6" id="KW-0472">Membrane</keyword>
<feature type="domain" description="Prepilin type IV endopeptidase peptidase" evidence="7">
    <location>
        <begin position="7"/>
        <end position="104"/>
    </location>
</feature>
<accession>A0A2T3N4I6</accession>
<dbReference type="OrthoDB" id="5687582at2"/>
<evidence type="ECO:0000313" key="9">
    <source>
        <dbReference type="Proteomes" id="UP000240904"/>
    </source>
</evidence>